<dbReference type="InterPro" id="IPR010982">
    <property type="entry name" value="Lambda_DNA-bd_dom_sf"/>
</dbReference>
<keyword evidence="4" id="KW-1185">Reference proteome</keyword>
<dbReference type="Gene3D" id="1.10.260.40">
    <property type="entry name" value="lambda repressor-like DNA-binding domains"/>
    <property type="match status" value="1"/>
</dbReference>
<proteinExistence type="predicted"/>
<dbReference type="InterPro" id="IPR013430">
    <property type="entry name" value="Toxin_antidote_HigA"/>
</dbReference>
<keyword evidence="1" id="KW-0238">DNA-binding</keyword>
<dbReference type="Pfam" id="PF01381">
    <property type="entry name" value="HTH_3"/>
    <property type="match status" value="1"/>
</dbReference>
<evidence type="ECO:0000313" key="3">
    <source>
        <dbReference type="EMBL" id="MFD2966576.1"/>
    </source>
</evidence>
<evidence type="ECO:0000256" key="1">
    <source>
        <dbReference type="ARBA" id="ARBA00023125"/>
    </source>
</evidence>
<evidence type="ECO:0000259" key="2">
    <source>
        <dbReference type="PROSITE" id="PS50943"/>
    </source>
</evidence>
<dbReference type="PANTHER" id="PTHR36924">
    <property type="entry name" value="ANTITOXIN HIGA-1"/>
    <property type="match status" value="1"/>
</dbReference>
<name>A0ABW6BAU2_9SPHI</name>
<sequence>MNNQVFNSEGAALNVKAFHPGEFLLEEILERNLLKKDVAKTLGIMPHHLSAIFKGDRNISPKLAIKIETLFDISAEYWMNMQTAYDLSKAREELFAEEH</sequence>
<dbReference type="CDD" id="cd00093">
    <property type="entry name" value="HTH_XRE"/>
    <property type="match status" value="1"/>
</dbReference>
<protein>
    <submittedName>
        <fullName evidence="3">HigA family addiction module antitoxin</fullName>
    </submittedName>
</protein>
<dbReference type="NCBIfam" id="TIGR02607">
    <property type="entry name" value="antidote_HigA"/>
    <property type="match status" value="1"/>
</dbReference>
<dbReference type="InterPro" id="IPR001387">
    <property type="entry name" value="Cro/C1-type_HTH"/>
</dbReference>
<dbReference type="Proteomes" id="UP001597525">
    <property type="component" value="Unassembled WGS sequence"/>
</dbReference>
<dbReference type="SUPFAM" id="SSF47413">
    <property type="entry name" value="lambda repressor-like DNA-binding domains"/>
    <property type="match status" value="1"/>
</dbReference>
<dbReference type="PROSITE" id="PS50943">
    <property type="entry name" value="HTH_CROC1"/>
    <property type="match status" value="1"/>
</dbReference>
<dbReference type="SMART" id="SM00530">
    <property type="entry name" value="HTH_XRE"/>
    <property type="match status" value="1"/>
</dbReference>
<gene>
    <name evidence="3" type="ORF">ACFS7Y_04215</name>
</gene>
<dbReference type="RefSeq" id="WP_320184358.1">
    <property type="nucleotide sequence ID" value="NZ_CP138332.1"/>
</dbReference>
<dbReference type="PANTHER" id="PTHR36924:SF1">
    <property type="entry name" value="ANTITOXIN HIGA-1"/>
    <property type="match status" value="1"/>
</dbReference>
<accession>A0ABW6BAU2</accession>
<evidence type="ECO:0000313" key="4">
    <source>
        <dbReference type="Proteomes" id="UP001597525"/>
    </source>
</evidence>
<dbReference type="EMBL" id="JBHUPB010000003">
    <property type="protein sequence ID" value="MFD2966576.1"/>
    <property type="molecule type" value="Genomic_DNA"/>
</dbReference>
<feature type="domain" description="HTH cro/C1-type" evidence="2">
    <location>
        <begin position="24"/>
        <end position="78"/>
    </location>
</feature>
<reference evidence="4" key="1">
    <citation type="journal article" date="2019" name="Int. J. Syst. Evol. Microbiol.">
        <title>The Global Catalogue of Microorganisms (GCM) 10K type strain sequencing project: providing services to taxonomists for standard genome sequencing and annotation.</title>
        <authorList>
            <consortium name="The Broad Institute Genomics Platform"/>
            <consortium name="The Broad Institute Genome Sequencing Center for Infectious Disease"/>
            <person name="Wu L."/>
            <person name="Ma J."/>
        </authorList>
    </citation>
    <scope>NUCLEOTIDE SEQUENCE [LARGE SCALE GENOMIC DNA]</scope>
    <source>
        <strain evidence="4">KCTC 22814</strain>
    </source>
</reference>
<organism evidence="3 4">
    <name type="scientific">Sphingobacterium bambusae</name>
    <dbReference type="NCBI Taxonomy" id="662858"/>
    <lineage>
        <taxon>Bacteria</taxon>
        <taxon>Pseudomonadati</taxon>
        <taxon>Bacteroidota</taxon>
        <taxon>Sphingobacteriia</taxon>
        <taxon>Sphingobacteriales</taxon>
        <taxon>Sphingobacteriaceae</taxon>
        <taxon>Sphingobacterium</taxon>
    </lineage>
</organism>
<comment type="caution">
    <text evidence="3">The sequence shown here is derived from an EMBL/GenBank/DDBJ whole genome shotgun (WGS) entry which is preliminary data.</text>
</comment>